<dbReference type="KEGG" id="tng:GSTEN00010817G001"/>
<gene>
    <name evidence="1" type="ORF">GSTENG00010817001</name>
</gene>
<proteinExistence type="predicted"/>
<protein>
    <submittedName>
        <fullName evidence="1">(spotted green pufferfish) hypothetical protein</fullName>
    </submittedName>
</protein>
<comment type="caution">
    <text evidence="1">The sequence shown here is derived from an EMBL/GenBank/DDBJ whole genome shotgun (WGS) entry which is preliminary data.</text>
</comment>
<reference evidence="1" key="1">
    <citation type="journal article" date="2004" name="Nature">
        <title>Genome duplication in the teleost fish Tetraodon nigroviridis reveals the early vertebrate proto-karyotype.</title>
        <authorList>
            <person name="Jaillon O."/>
            <person name="Aury J.-M."/>
            <person name="Brunet F."/>
            <person name="Petit J.-L."/>
            <person name="Stange-Thomann N."/>
            <person name="Mauceli E."/>
            <person name="Bouneau L."/>
            <person name="Fischer C."/>
            <person name="Ozouf-Costaz C."/>
            <person name="Bernot A."/>
            <person name="Nicaud S."/>
            <person name="Jaffe D."/>
            <person name="Fisher S."/>
            <person name="Lutfalla G."/>
            <person name="Dossat C."/>
            <person name="Segurens B."/>
            <person name="Dasilva C."/>
            <person name="Salanoubat M."/>
            <person name="Levy M."/>
            <person name="Boudet N."/>
            <person name="Castellano S."/>
            <person name="Anthouard V."/>
            <person name="Jubin C."/>
            <person name="Castelli V."/>
            <person name="Katinka M."/>
            <person name="Vacherie B."/>
            <person name="Biemont C."/>
            <person name="Skalli Z."/>
            <person name="Cattolico L."/>
            <person name="Poulain J."/>
            <person name="De Berardinis V."/>
            <person name="Cruaud C."/>
            <person name="Duprat S."/>
            <person name="Brottier P."/>
            <person name="Coutanceau J.-P."/>
            <person name="Gouzy J."/>
            <person name="Parra G."/>
            <person name="Lardier G."/>
            <person name="Chapple C."/>
            <person name="McKernan K.J."/>
            <person name="McEwan P."/>
            <person name="Bosak S."/>
            <person name="Kellis M."/>
            <person name="Volff J.-N."/>
            <person name="Guigo R."/>
            <person name="Zody M.C."/>
            <person name="Mesirov J."/>
            <person name="Lindblad-Toh K."/>
            <person name="Birren B."/>
            <person name="Nusbaum C."/>
            <person name="Kahn D."/>
            <person name="Robinson-Rechavi M."/>
            <person name="Laudet V."/>
            <person name="Schachter V."/>
            <person name="Quetier F."/>
            <person name="Saurin W."/>
            <person name="Scarpelli C."/>
            <person name="Wincker P."/>
            <person name="Lander E.S."/>
            <person name="Weissenbach J."/>
            <person name="Roest Crollius H."/>
        </authorList>
    </citation>
    <scope>NUCLEOTIDE SEQUENCE [LARGE SCALE GENOMIC DNA]</scope>
</reference>
<dbReference type="AlphaFoldDB" id="Q4SXJ5"/>
<evidence type="ECO:0000313" key="1">
    <source>
        <dbReference type="EMBL" id="CAF94637.1"/>
    </source>
</evidence>
<name>Q4SXJ5_TETNG</name>
<accession>Q4SXJ5</accession>
<organism evidence="1">
    <name type="scientific">Tetraodon nigroviridis</name>
    <name type="common">Spotted green pufferfish</name>
    <name type="synonym">Chelonodon nigroviridis</name>
    <dbReference type="NCBI Taxonomy" id="99883"/>
    <lineage>
        <taxon>Eukaryota</taxon>
        <taxon>Metazoa</taxon>
        <taxon>Chordata</taxon>
        <taxon>Craniata</taxon>
        <taxon>Vertebrata</taxon>
        <taxon>Euteleostomi</taxon>
        <taxon>Actinopterygii</taxon>
        <taxon>Neopterygii</taxon>
        <taxon>Teleostei</taxon>
        <taxon>Neoteleostei</taxon>
        <taxon>Acanthomorphata</taxon>
        <taxon>Eupercaria</taxon>
        <taxon>Tetraodontiformes</taxon>
        <taxon>Tetradontoidea</taxon>
        <taxon>Tetraodontidae</taxon>
        <taxon>Tetraodon</taxon>
    </lineage>
</organism>
<dbReference type="EMBL" id="CAAE01012383">
    <property type="protein sequence ID" value="CAF94637.1"/>
    <property type="molecule type" value="Genomic_DNA"/>
</dbReference>
<reference evidence="1" key="2">
    <citation type="submission" date="2004-02" db="EMBL/GenBank/DDBJ databases">
        <authorList>
            <consortium name="Genoscope"/>
            <consortium name="Whitehead Institute Centre for Genome Research"/>
        </authorList>
    </citation>
    <scope>NUCLEOTIDE SEQUENCE</scope>
</reference>
<sequence>MDGSDEEVGKREGGMEALPVCLTLAFSCGVPVVEGWEFPSVRARRKATEDIFSGPAKNARVCWPGCDTLLRPRREVNIPAERREQGLAFPPGAKGCLRQTPLIGLHVPTCSHTTMGGGGRKSRQPMVLCLGICGPCVAQQLLSMATEVFREA</sequence>